<dbReference type="InParanoid" id="E3KUI5"/>
<evidence type="ECO:0000313" key="3">
    <source>
        <dbReference type="Proteomes" id="UP000008783"/>
    </source>
</evidence>
<protein>
    <submittedName>
        <fullName evidence="2">Uncharacterized protein</fullName>
    </submittedName>
</protein>
<dbReference type="Proteomes" id="UP000008783">
    <property type="component" value="Unassembled WGS sequence"/>
</dbReference>
<keyword evidence="3" id="KW-1185">Reference proteome</keyword>
<evidence type="ECO:0000256" key="1">
    <source>
        <dbReference type="SAM" id="MobiDB-lite"/>
    </source>
</evidence>
<dbReference type="EMBL" id="DS178310">
    <property type="protein sequence ID" value="EFP87935.2"/>
    <property type="molecule type" value="Genomic_DNA"/>
</dbReference>
<dbReference type="GeneID" id="10534914"/>
<sequence length="436" mass="48676">MAPNISKPVSEVLCKETQPVDDPGEKAPTPLAPIHLDYLLYVRNVKPSVKELNIVVKTTHPWARVSPKSPLDPMDIDLLSINWYDFQLWAISHLGQLQPWMYEVLSNGNNFHKLRCHAWIAGHPKYAEHKNFCIQGHLDYLGFASVASKVFPSKVMFKLEMYDPCRASKGPGLFLIPKSPANKDGTQGTNERNNHLFLIPKVPAKKDGTQGLTEQNNQPVRSPAKDYCEALTTEEDEPAVPKFNQMRAQLAHRGFNIDTPTPICTNQPHLGAIQPAEGGLGPAGNGARTNGHSPSKVAAVGSHRRPRVMSSDVKIIQAPRRKQPQTFDLETPLVSRAFPPPALLPTPMRPADPRLEEVNMELFLEVAHVEPDNRDTCKRLKDNGIIHWSFFRSSTKRELRGMGFTIGMARLLCKGVPRLEEYITSHHFTESGSPIV</sequence>
<dbReference type="OrthoDB" id="10304265at2759"/>
<dbReference type="AlphaFoldDB" id="E3KUI5"/>
<reference evidence="3" key="2">
    <citation type="journal article" date="2011" name="Proc. Natl. Acad. Sci. U.S.A.">
        <title>Obligate biotrophy features unraveled by the genomic analysis of rust fungi.</title>
        <authorList>
            <person name="Duplessis S."/>
            <person name="Cuomo C.A."/>
            <person name="Lin Y.-C."/>
            <person name="Aerts A."/>
            <person name="Tisserant E."/>
            <person name="Veneault-Fourrey C."/>
            <person name="Joly D.L."/>
            <person name="Hacquard S."/>
            <person name="Amselem J."/>
            <person name="Cantarel B.L."/>
            <person name="Chiu R."/>
            <person name="Coutinho P.M."/>
            <person name="Feau N."/>
            <person name="Field M."/>
            <person name="Frey P."/>
            <person name="Gelhaye E."/>
            <person name="Goldberg J."/>
            <person name="Grabherr M.G."/>
            <person name="Kodira C.D."/>
            <person name="Kohler A."/>
            <person name="Kuees U."/>
            <person name="Lindquist E.A."/>
            <person name="Lucas S.M."/>
            <person name="Mago R."/>
            <person name="Mauceli E."/>
            <person name="Morin E."/>
            <person name="Murat C."/>
            <person name="Pangilinan J.L."/>
            <person name="Park R."/>
            <person name="Pearson M."/>
            <person name="Quesneville H."/>
            <person name="Rouhier N."/>
            <person name="Sakthikumar S."/>
            <person name="Salamov A.A."/>
            <person name="Schmutz J."/>
            <person name="Selles B."/>
            <person name="Shapiro H."/>
            <person name="Tanguay P."/>
            <person name="Tuskan G.A."/>
            <person name="Henrissat B."/>
            <person name="Van de Peer Y."/>
            <person name="Rouze P."/>
            <person name="Ellis J.G."/>
            <person name="Dodds P.N."/>
            <person name="Schein J.E."/>
            <person name="Zhong S."/>
            <person name="Hamelin R.C."/>
            <person name="Grigoriev I.V."/>
            <person name="Szabo L.J."/>
            <person name="Martin F."/>
        </authorList>
    </citation>
    <scope>NUCLEOTIDE SEQUENCE [LARGE SCALE GENOMIC DNA]</scope>
    <source>
        <strain evidence="3">CRL 75-36-700-3 / race SCCL</strain>
    </source>
</reference>
<accession>E3KUI5</accession>
<evidence type="ECO:0000313" key="2">
    <source>
        <dbReference type="EMBL" id="EFP87935.2"/>
    </source>
</evidence>
<dbReference type="RefSeq" id="XP_003332354.2">
    <property type="nucleotide sequence ID" value="XM_003332306.2"/>
</dbReference>
<name>E3KUI5_PUCGT</name>
<organism evidence="2 3">
    <name type="scientific">Puccinia graminis f. sp. tritici (strain CRL 75-36-700-3 / race SCCL)</name>
    <name type="common">Black stem rust fungus</name>
    <dbReference type="NCBI Taxonomy" id="418459"/>
    <lineage>
        <taxon>Eukaryota</taxon>
        <taxon>Fungi</taxon>
        <taxon>Dikarya</taxon>
        <taxon>Basidiomycota</taxon>
        <taxon>Pucciniomycotina</taxon>
        <taxon>Pucciniomycetes</taxon>
        <taxon>Pucciniales</taxon>
        <taxon>Pucciniaceae</taxon>
        <taxon>Puccinia</taxon>
    </lineage>
</organism>
<dbReference type="KEGG" id="pgr:PGTG_13739"/>
<dbReference type="VEuPathDB" id="FungiDB:PGTG_13739"/>
<reference key="1">
    <citation type="submission" date="2007-01" db="EMBL/GenBank/DDBJ databases">
        <title>The Genome Sequence of Puccinia graminis f. sp. tritici Strain CRL 75-36-700-3.</title>
        <authorList>
            <consortium name="The Broad Institute Genome Sequencing Platform"/>
            <person name="Birren B."/>
            <person name="Lander E."/>
            <person name="Galagan J."/>
            <person name="Nusbaum C."/>
            <person name="Devon K."/>
            <person name="Cuomo C."/>
            <person name="Jaffe D."/>
            <person name="Butler J."/>
            <person name="Alvarez P."/>
            <person name="Gnerre S."/>
            <person name="Grabherr M."/>
            <person name="Mauceli E."/>
            <person name="Brockman W."/>
            <person name="Young S."/>
            <person name="LaButti K."/>
            <person name="Sykes S."/>
            <person name="DeCaprio D."/>
            <person name="Crawford M."/>
            <person name="Koehrsen M."/>
            <person name="Engels R."/>
            <person name="Montgomery P."/>
            <person name="Pearson M."/>
            <person name="Howarth C."/>
            <person name="Larson L."/>
            <person name="White J."/>
            <person name="Zeng Q."/>
            <person name="Kodira C."/>
            <person name="Yandava C."/>
            <person name="Alvarado L."/>
            <person name="O'Leary S."/>
            <person name="Szabo L."/>
            <person name="Dean R."/>
            <person name="Schein J."/>
        </authorList>
    </citation>
    <scope>NUCLEOTIDE SEQUENCE</scope>
    <source>
        <strain>CRL 75-36-700-3</strain>
    </source>
</reference>
<dbReference type="HOGENOM" id="CLU_044116_1_0_1"/>
<proteinExistence type="predicted"/>
<feature type="region of interest" description="Disordered" evidence="1">
    <location>
        <begin position="1"/>
        <end position="27"/>
    </location>
</feature>
<gene>
    <name evidence="2" type="ORF">PGTG_13739</name>
</gene>